<keyword evidence="4 6" id="KW-1133">Transmembrane helix</keyword>
<dbReference type="PANTHER" id="PTHR33529:SF2">
    <property type="entry name" value="LIPOPOLYSACCHARIDE EXPORT SYSTEM PERMEASE PROTEIN LPTG"/>
    <property type="match status" value="1"/>
</dbReference>
<dbReference type="RefSeq" id="WP_237978952.1">
    <property type="nucleotide sequence ID" value="NZ_JAKNCT010000008.1"/>
</dbReference>
<feature type="transmembrane region" description="Helical" evidence="6">
    <location>
        <begin position="60"/>
        <end position="77"/>
    </location>
</feature>
<dbReference type="Proteomes" id="UP001297600">
    <property type="component" value="Unassembled WGS sequence"/>
</dbReference>
<evidence type="ECO:0000256" key="6">
    <source>
        <dbReference type="SAM" id="Phobius"/>
    </source>
</evidence>
<evidence type="ECO:0000256" key="3">
    <source>
        <dbReference type="ARBA" id="ARBA00022692"/>
    </source>
</evidence>
<dbReference type="PANTHER" id="PTHR33529">
    <property type="entry name" value="SLR0882 PROTEIN-RELATED"/>
    <property type="match status" value="1"/>
</dbReference>
<comment type="caution">
    <text evidence="7">The sequence shown here is derived from an EMBL/GenBank/DDBJ whole genome shotgun (WGS) entry which is preliminary data.</text>
</comment>
<dbReference type="EMBL" id="JAKNCT010000008">
    <property type="protein sequence ID" value="MCG5031217.1"/>
    <property type="molecule type" value="Genomic_DNA"/>
</dbReference>
<organism evidence="7 8">
    <name type="scientific">Mesosutterella porci</name>
    <dbReference type="NCBI Taxonomy" id="2915351"/>
    <lineage>
        <taxon>Bacteria</taxon>
        <taxon>Pseudomonadati</taxon>
        <taxon>Pseudomonadota</taxon>
        <taxon>Betaproteobacteria</taxon>
        <taxon>Burkholderiales</taxon>
        <taxon>Sutterellaceae</taxon>
        <taxon>Mesosutterella</taxon>
    </lineage>
</organism>
<name>A0ABS9MRR6_9BURK</name>
<reference evidence="7 8" key="1">
    <citation type="submission" date="2022-02" db="EMBL/GenBank/DDBJ databases">
        <title>Mesosutterella porci, a novel member of the family Sutterellaceae from pig feces.</title>
        <authorList>
            <person name="Wylensek D."/>
            <person name="Clavel T."/>
        </authorList>
    </citation>
    <scope>NUCLEOTIDE SEQUENCE [LARGE SCALE GENOMIC DNA]</scope>
    <source>
        <strain evidence="8">oilRF-744-wt-GAM-9</strain>
    </source>
</reference>
<keyword evidence="2" id="KW-1003">Cell membrane</keyword>
<evidence type="ECO:0000256" key="5">
    <source>
        <dbReference type="ARBA" id="ARBA00023136"/>
    </source>
</evidence>
<feature type="transmembrane region" description="Helical" evidence="6">
    <location>
        <begin position="355"/>
        <end position="376"/>
    </location>
</feature>
<evidence type="ECO:0000256" key="1">
    <source>
        <dbReference type="ARBA" id="ARBA00004651"/>
    </source>
</evidence>
<feature type="transmembrane region" description="Helical" evidence="6">
    <location>
        <begin position="322"/>
        <end position="343"/>
    </location>
</feature>
<keyword evidence="5 6" id="KW-0472">Membrane</keyword>
<evidence type="ECO:0000313" key="7">
    <source>
        <dbReference type="EMBL" id="MCG5031217.1"/>
    </source>
</evidence>
<gene>
    <name evidence="7" type="primary">lptG</name>
    <name evidence="7" type="ORF">MAF45_07145</name>
</gene>
<feature type="transmembrane region" description="Helical" evidence="6">
    <location>
        <begin position="12"/>
        <end position="34"/>
    </location>
</feature>
<dbReference type="InterPro" id="IPR030923">
    <property type="entry name" value="LptG"/>
</dbReference>
<keyword evidence="8" id="KW-1185">Reference proteome</keyword>
<comment type="subcellular location">
    <subcellularLocation>
        <location evidence="1">Cell membrane</location>
        <topology evidence="1">Multi-pass membrane protein</topology>
    </subcellularLocation>
</comment>
<keyword evidence="3 6" id="KW-0812">Transmembrane</keyword>
<feature type="transmembrane region" description="Helical" evidence="6">
    <location>
        <begin position="97"/>
        <end position="117"/>
    </location>
</feature>
<feature type="transmembrane region" description="Helical" evidence="6">
    <location>
        <begin position="296"/>
        <end position="316"/>
    </location>
</feature>
<protein>
    <submittedName>
        <fullName evidence="7">LPS export ABC transporter permease LptG</fullName>
    </submittedName>
</protein>
<evidence type="ECO:0000313" key="8">
    <source>
        <dbReference type="Proteomes" id="UP001297600"/>
    </source>
</evidence>
<dbReference type="Pfam" id="PF03739">
    <property type="entry name" value="LptF_LptG"/>
    <property type="match status" value="1"/>
</dbReference>
<evidence type="ECO:0000256" key="2">
    <source>
        <dbReference type="ARBA" id="ARBA00022475"/>
    </source>
</evidence>
<dbReference type="NCBIfam" id="TIGR04408">
    <property type="entry name" value="LptG_lptG"/>
    <property type="match status" value="1"/>
</dbReference>
<evidence type="ECO:0000256" key="4">
    <source>
        <dbReference type="ARBA" id="ARBA00022989"/>
    </source>
</evidence>
<accession>A0ABS9MRR6</accession>
<sequence length="379" mass="41891">MRVITRHLTAQIFLATALVLLALIGLFLFFDLIAQVGKIGTRYSLAQAFLITALEIPSRLYEVMPIAVLLGAVYTLSRWASTSEFTILRVAGLSPVGFAKALAVPAVIFVTLTYLLGEVIAPMADRFNKDVQVVINNKSITSESYRSGVWARDQILGKNREALGVRYVNVKSLDSGRAKSAKGWRVFEFNSNDELVRMIEASEGSYNGKEWILKNATIFRLPTLNRNSEADAPSKILLNHESTLPLRTSLEPNILSVMVADAPESMSMADLWSYLQHLRSNKEETGRYEIAFWKKAFYPLSIFVMLALSMPFAYLSARAGGVSIKIFLGVMIGILFYALNSLFSYLGGASTLPPVLAALFPPAVVLLLAACAVWRVEHR</sequence>
<dbReference type="InterPro" id="IPR005495">
    <property type="entry name" value="LptG/LptF_permease"/>
</dbReference>
<proteinExistence type="predicted"/>